<dbReference type="GO" id="GO:0008270">
    <property type="term" value="F:zinc ion binding"/>
    <property type="evidence" value="ECO:0007669"/>
    <property type="project" value="UniProtKB-KW"/>
</dbReference>
<dbReference type="GO" id="GO:0000978">
    <property type="term" value="F:RNA polymerase II cis-regulatory region sequence-specific DNA binding"/>
    <property type="evidence" value="ECO:0007669"/>
    <property type="project" value="TreeGrafter"/>
</dbReference>
<dbReference type="STRING" id="1076256.A0A2H3AYH4"/>
<dbReference type="PANTHER" id="PTHR23235:SF120">
    <property type="entry name" value="KRUPPEL-LIKE FACTOR 15"/>
    <property type="match status" value="1"/>
</dbReference>
<dbReference type="InterPro" id="IPR013087">
    <property type="entry name" value="Znf_C2H2_type"/>
</dbReference>
<dbReference type="PANTHER" id="PTHR23235">
    <property type="entry name" value="KRUEPPEL-LIKE TRANSCRIPTION FACTOR"/>
    <property type="match status" value="1"/>
</dbReference>
<evidence type="ECO:0000256" key="2">
    <source>
        <dbReference type="ARBA" id="ARBA00022771"/>
    </source>
</evidence>
<reference evidence="8" key="1">
    <citation type="journal article" date="2017" name="Nat. Ecol. Evol.">
        <title>Genome expansion and lineage-specific genetic innovations in the forest pathogenic fungi Armillaria.</title>
        <authorList>
            <person name="Sipos G."/>
            <person name="Prasanna A.N."/>
            <person name="Walter M.C."/>
            <person name="O'Connor E."/>
            <person name="Balint B."/>
            <person name="Krizsan K."/>
            <person name="Kiss B."/>
            <person name="Hess J."/>
            <person name="Varga T."/>
            <person name="Slot J."/>
            <person name="Riley R."/>
            <person name="Boka B."/>
            <person name="Rigling D."/>
            <person name="Barry K."/>
            <person name="Lee J."/>
            <person name="Mihaltcheva S."/>
            <person name="LaButti K."/>
            <person name="Lipzen A."/>
            <person name="Waldron R."/>
            <person name="Moloney N.M."/>
            <person name="Sperisen C."/>
            <person name="Kredics L."/>
            <person name="Vagvoelgyi C."/>
            <person name="Patrignani A."/>
            <person name="Fitzpatrick D."/>
            <person name="Nagy I."/>
            <person name="Doyle S."/>
            <person name="Anderson J.B."/>
            <person name="Grigoriev I.V."/>
            <person name="Gueldener U."/>
            <person name="Muensterkoetter M."/>
            <person name="Nagy L.G."/>
        </authorList>
    </citation>
    <scope>NUCLEOTIDE SEQUENCE [LARGE SCALE GENOMIC DNA]</scope>
    <source>
        <strain evidence="8">28-4</strain>
    </source>
</reference>
<dbReference type="SUPFAM" id="SSF57667">
    <property type="entry name" value="beta-beta-alpha zinc fingers"/>
    <property type="match status" value="2"/>
</dbReference>
<accession>A0A2H3AYH4</accession>
<sequence length="291" mass="31747">MRVSSNNTVICRPDLFACSFEGCNKVYVGRNGLNRHLKTHYDEPKYQCPHCDTSTHQASNMKRHIDGQHLGLKPNACPDCDKSFADKGFLVRHRRKEHGYQPRQRRTPRDIIKEKRPGSLHIQRVSTLRATRSAKAATTAVSPSPSPSPPPPPAPAIPLSTVDNGSGQLDCNTDTSVLPQAREVYPAHTAGFPLEGQFPKTMEPTPSLLSLPDRSISLPPTTEESSLSNGQGPGTSAANLANDFAAANLGMMDICDDLLGSPVPSPDLDTSFEEVLPEWMSVPFDFAFAFE</sequence>
<keyword evidence="2 4" id="KW-0863">Zinc-finger</keyword>
<dbReference type="Pfam" id="PF00096">
    <property type="entry name" value="zf-C2H2"/>
    <property type="match status" value="3"/>
</dbReference>
<evidence type="ECO:0000256" key="5">
    <source>
        <dbReference type="SAM" id="MobiDB-lite"/>
    </source>
</evidence>
<evidence type="ECO:0000313" key="8">
    <source>
        <dbReference type="Proteomes" id="UP000218334"/>
    </source>
</evidence>
<evidence type="ECO:0000256" key="1">
    <source>
        <dbReference type="ARBA" id="ARBA00022723"/>
    </source>
</evidence>
<feature type="domain" description="C2H2-type" evidence="6">
    <location>
        <begin position="46"/>
        <end position="74"/>
    </location>
</feature>
<feature type="domain" description="C2H2-type" evidence="6">
    <location>
        <begin position="16"/>
        <end position="45"/>
    </location>
</feature>
<feature type="compositionally biased region" description="Pro residues" evidence="5">
    <location>
        <begin position="144"/>
        <end position="156"/>
    </location>
</feature>
<feature type="compositionally biased region" description="Low complexity" evidence="5">
    <location>
        <begin position="127"/>
        <end position="143"/>
    </location>
</feature>
<dbReference type="Gene3D" id="3.30.160.60">
    <property type="entry name" value="Classic Zinc Finger"/>
    <property type="match status" value="2"/>
</dbReference>
<dbReference type="PROSITE" id="PS50157">
    <property type="entry name" value="ZINC_FINGER_C2H2_2"/>
    <property type="match status" value="3"/>
</dbReference>
<evidence type="ECO:0000256" key="4">
    <source>
        <dbReference type="PROSITE-ProRule" id="PRU00042"/>
    </source>
</evidence>
<feature type="compositionally biased region" description="Polar residues" evidence="5">
    <location>
        <begin position="162"/>
        <end position="174"/>
    </location>
</feature>
<feature type="region of interest" description="Disordered" evidence="5">
    <location>
        <begin position="127"/>
        <end position="174"/>
    </location>
</feature>
<dbReference type="GO" id="GO:0000981">
    <property type="term" value="F:DNA-binding transcription factor activity, RNA polymerase II-specific"/>
    <property type="evidence" value="ECO:0007669"/>
    <property type="project" value="TreeGrafter"/>
</dbReference>
<feature type="compositionally biased region" description="Polar residues" evidence="5">
    <location>
        <begin position="218"/>
        <end position="235"/>
    </location>
</feature>
<evidence type="ECO:0000313" key="7">
    <source>
        <dbReference type="EMBL" id="PBK63751.1"/>
    </source>
</evidence>
<dbReference type="PROSITE" id="PS00028">
    <property type="entry name" value="ZINC_FINGER_C2H2_1"/>
    <property type="match status" value="2"/>
</dbReference>
<gene>
    <name evidence="7" type="ORF">ARMSODRAFT_1088351</name>
</gene>
<feature type="region of interest" description="Disordered" evidence="5">
    <location>
        <begin position="191"/>
        <end position="235"/>
    </location>
</feature>
<keyword evidence="3" id="KW-0862">Zinc</keyword>
<dbReference type="EMBL" id="KZ293456">
    <property type="protein sequence ID" value="PBK63751.1"/>
    <property type="molecule type" value="Genomic_DNA"/>
</dbReference>
<name>A0A2H3AYH4_9AGAR</name>
<feature type="domain" description="C2H2-type" evidence="6">
    <location>
        <begin position="75"/>
        <end position="102"/>
    </location>
</feature>
<keyword evidence="1" id="KW-0479">Metal-binding</keyword>
<proteinExistence type="predicted"/>
<dbReference type="Proteomes" id="UP000218334">
    <property type="component" value="Unassembled WGS sequence"/>
</dbReference>
<dbReference type="AlphaFoldDB" id="A0A2H3AYH4"/>
<organism evidence="7 8">
    <name type="scientific">Armillaria solidipes</name>
    <dbReference type="NCBI Taxonomy" id="1076256"/>
    <lineage>
        <taxon>Eukaryota</taxon>
        <taxon>Fungi</taxon>
        <taxon>Dikarya</taxon>
        <taxon>Basidiomycota</taxon>
        <taxon>Agaricomycotina</taxon>
        <taxon>Agaricomycetes</taxon>
        <taxon>Agaricomycetidae</taxon>
        <taxon>Agaricales</taxon>
        <taxon>Marasmiineae</taxon>
        <taxon>Physalacriaceae</taxon>
        <taxon>Armillaria</taxon>
    </lineage>
</organism>
<dbReference type="InterPro" id="IPR036236">
    <property type="entry name" value="Znf_C2H2_sf"/>
</dbReference>
<keyword evidence="8" id="KW-1185">Reference proteome</keyword>
<evidence type="ECO:0000256" key="3">
    <source>
        <dbReference type="ARBA" id="ARBA00022833"/>
    </source>
</evidence>
<evidence type="ECO:0000259" key="6">
    <source>
        <dbReference type="PROSITE" id="PS50157"/>
    </source>
</evidence>
<protein>
    <recommendedName>
        <fullName evidence="6">C2H2-type domain-containing protein</fullName>
    </recommendedName>
</protein>
<dbReference type="SMART" id="SM00355">
    <property type="entry name" value="ZnF_C2H2"/>
    <property type="match status" value="3"/>
</dbReference>